<dbReference type="KEGG" id="mde:101895033"/>
<feature type="transmembrane region" description="Helical" evidence="10">
    <location>
        <begin position="141"/>
        <end position="168"/>
    </location>
</feature>
<dbReference type="Pfam" id="PF02949">
    <property type="entry name" value="7tm_6"/>
    <property type="match status" value="1"/>
</dbReference>
<gene>
    <name evidence="12" type="primary">LOC101895033</name>
</gene>
<protein>
    <recommendedName>
        <fullName evidence="10">Odorant receptor</fullName>
    </recommendedName>
</protein>
<comment type="similarity">
    <text evidence="10">Belongs to the insect chemoreceptor superfamily. Heteromeric odorant receptor channel (TC 1.A.69) family.</text>
</comment>
<feature type="transmembrane region" description="Helical" evidence="10">
    <location>
        <begin position="276"/>
        <end position="301"/>
    </location>
</feature>
<evidence type="ECO:0000256" key="5">
    <source>
        <dbReference type="ARBA" id="ARBA00022725"/>
    </source>
</evidence>
<keyword evidence="5 10" id="KW-0552">Olfaction</keyword>
<dbReference type="GO" id="GO:0005549">
    <property type="term" value="F:odorant binding"/>
    <property type="evidence" value="ECO:0007669"/>
    <property type="project" value="InterPro"/>
</dbReference>
<sequence>MNLEDSRNANKLHRPSNRLRKIVRITRICSYICGADVFDPNYCVNIRTYFVLAVINFSILLLSYTMYSGWVEEGDWAIVLQVLTIGGGTLLQGYCKLINSIRQKDKFRFLLTEVYSIFEEYELKSCDYARHLKKGCHLLSYFMKLCAVINVMMICGLILVAAAINVIFQKRDLIVYGDVIGIDPSTTSGFYVTFMVQACFLLVGGFGLYAGDMAFFTPISQVPTLKEILRCKFKDINEAMEGDELQDSRHVSELLKDAVQFHQKYLRFLNTTQDTYYWVILTQISTYSVGIVCSMFCIFLGTWPGGYIYLLYCFVMMFVYCGVGTMVDIANEGFIDACYNDILWYKLTASDRKSLLNMLILCQNTDGITIGSVLPLSMNTGLRVTKTIYSIAMMLINFFMD</sequence>
<dbReference type="RefSeq" id="XP_011292769.3">
    <property type="nucleotide sequence ID" value="XM_011294467.3"/>
</dbReference>
<organism evidence="11 12">
    <name type="scientific">Musca domestica</name>
    <name type="common">House fly</name>
    <dbReference type="NCBI Taxonomy" id="7370"/>
    <lineage>
        <taxon>Eukaryota</taxon>
        <taxon>Metazoa</taxon>
        <taxon>Ecdysozoa</taxon>
        <taxon>Arthropoda</taxon>
        <taxon>Hexapoda</taxon>
        <taxon>Insecta</taxon>
        <taxon>Pterygota</taxon>
        <taxon>Neoptera</taxon>
        <taxon>Endopterygota</taxon>
        <taxon>Diptera</taxon>
        <taxon>Brachycera</taxon>
        <taxon>Muscomorpha</taxon>
        <taxon>Muscoidea</taxon>
        <taxon>Muscidae</taxon>
        <taxon>Musca</taxon>
    </lineage>
</organism>
<evidence type="ECO:0000313" key="11">
    <source>
        <dbReference type="Proteomes" id="UP001652621"/>
    </source>
</evidence>
<name>A0A9J7D660_MUSDO</name>
<dbReference type="GeneID" id="101895033"/>
<evidence type="ECO:0000256" key="2">
    <source>
        <dbReference type="ARBA" id="ARBA00022475"/>
    </source>
</evidence>
<keyword evidence="7 10" id="KW-0472">Membrane</keyword>
<dbReference type="GO" id="GO:0004984">
    <property type="term" value="F:olfactory receptor activity"/>
    <property type="evidence" value="ECO:0007669"/>
    <property type="project" value="InterPro"/>
</dbReference>
<feature type="transmembrane region" description="Helical" evidence="10">
    <location>
        <begin position="49"/>
        <end position="70"/>
    </location>
</feature>
<dbReference type="VEuPathDB" id="VectorBase:MDOMA2_013586"/>
<feature type="transmembrane region" description="Helical" evidence="10">
    <location>
        <begin position="188"/>
        <end position="210"/>
    </location>
</feature>
<keyword evidence="9 10" id="KW-0807">Transducer</keyword>
<dbReference type="AlphaFoldDB" id="A0A9J7D660"/>
<evidence type="ECO:0000256" key="3">
    <source>
        <dbReference type="ARBA" id="ARBA00022606"/>
    </source>
</evidence>
<keyword evidence="4 10" id="KW-0812">Transmembrane</keyword>
<evidence type="ECO:0000256" key="7">
    <source>
        <dbReference type="ARBA" id="ARBA00023136"/>
    </source>
</evidence>
<keyword evidence="2" id="KW-1003">Cell membrane</keyword>
<reference evidence="12" key="1">
    <citation type="submission" date="2025-08" db="UniProtKB">
        <authorList>
            <consortium name="RefSeq"/>
        </authorList>
    </citation>
    <scope>IDENTIFICATION</scope>
    <source>
        <strain evidence="12">Aabys</strain>
        <tissue evidence="12">Whole body</tissue>
    </source>
</reference>
<evidence type="ECO:0000256" key="6">
    <source>
        <dbReference type="ARBA" id="ARBA00022989"/>
    </source>
</evidence>
<feature type="transmembrane region" description="Helical" evidence="10">
    <location>
        <begin position="76"/>
        <end position="98"/>
    </location>
</feature>
<keyword evidence="6 10" id="KW-1133">Transmembrane helix</keyword>
<keyword evidence="11" id="KW-1185">Reference proteome</keyword>
<evidence type="ECO:0000256" key="1">
    <source>
        <dbReference type="ARBA" id="ARBA00004651"/>
    </source>
</evidence>
<comment type="subcellular location">
    <subcellularLocation>
        <location evidence="1 10">Cell membrane</location>
        <topology evidence="1 10">Multi-pass membrane protein</topology>
    </subcellularLocation>
</comment>
<dbReference type="GO" id="GO:0005886">
    <property type="term" value="C:plasma membrane"/>
    <property type="evidence" value="ECO:0007669"/>
    <property type="project" value="UniProtKB-SubCell"/>
</dbReference>
<dbReference type="InterPro" id="IPR004117">
    <property type="entry name" value="7tm6_olfct_rcpt"/>
</dbReference>
<accession>A0A9J7D660</accession>
<dbReference type="GO" id="GO:0007165">
    <property type="term" value="P:signal transduction"/>
    <property type="evidence" value="ECO:0007669"/>
    <property type="project" value="UniProtKB-KW"/>
</dbReference>
<keyword evidence="8 10" id="KW-0675">Receptor</keyword>
<feature type="transmembrane region" description="Helical" evidence="10">
    <location>
        <begin position="307"/>
        <end position="327"/>
    </location>
</feature>
<evidence type="ECO:0000313" key="12">
    <source>
        <dbReference type="RefSeq" id="XP_011292769.3"/>
    </source>
</evidence>
<evidence type="ECO:0000256" key="8">
    <source>
        <dbReference type="ARBA" id="ARBA00023170"/>
    </source>
</evidence>
<dbReference type="Proteomes" id="UP001652621">
    <property type="component" value="Unplaced"/>
</dbReference>
<evidence type="ECO:0000256" key="10">
    <source>
        <dbReference type="RuleBase" id="RU351113"/>
    </source>
</evidence>
<proteinExistence type="inferred from homology"/>
<evidence type="ECO:0000256" key="4">
    <source>
        <dbReference type="ARBA" id="ARBA00022692"/>
    </source>
</evidence>
<dbReference type="PANTHER" id="PTHR21137:SF35">
    <property type="entry name" value="ODORANT RECEPTOR 19A-RELATED"/>
    <property type="match status" value="1"/>
</dbReference>
<comment type="caution">
    <text evidence="10">Lacks conserved residue(s) required for the propagation of feature annotation.</text>
</comment>
<keyword evidence="3 10" id="KW-0716">Sensory transduction</keyword>
<evidence type="ECO:0000256" key="9">
    <source>
        <dbReference type="ARBA" id="ARBA00023224"/>
    </source>
</evidence>
<dbReference type="OrthoDB" id="6765072at2759"/>
<dbReference type="PANTHER" id="PTHR21137">
    <property type="entry name" value="ODORANT RECEPTOR"/>
    <property type="match status" value="1"/>
</dbReference>